<reference evidence="2 3" key="1">
    <citation type="journal article" date="2019" name="Commun. Biol.">
        <title>The bagworm genome reveals a unique fibroin gene that provides high tensile strength.</title>
        <authorList>
            <person name="Kono N."/>
            <person name="Nakamura H."/>
            <person name="Ohtoshi R."/>
            <person name="Tomita M."/>
            <person name="Numata K."/>
            <person name="Arakawa K."/>
        </authorList>
    </citation>
    <scope>NUCLEOTIDE SEQUENCE [LARGE SCALE GENOMIC DNA]</scope>
</reference>
<organism evidence="2 3">
    <name type="scientific">Eumeta variegata</name>
    <name type="common">Bagworm moth</name>
    <name type="synonym">Eumeta japonica</name>
    <dbReference type="NCBI Taxonomy" id="151549"/>
    <lineage>
        <taxon>Eukaryota</taxon>
        <taxon>Metazoa</taxon>
        <taxon>Ecdysozoa</taxon>
        <taxon>Arthropoda</taxon>
        <taxon>Hexapoda</taxon>
        <taxon>Insecta</taxon>
        <taxon>Pterygota</taxon>
        <taxon>Neoptera</taxon>
        <taxon>Endopterygota</taxon>
        <taxon>Lepidoptera</taxon>
        <taxon>Glossata</taxon>
        <taxon>Ditrysia</taxon>
        <taxon>Tineoidea</taxon>
        <taxon>Psychidae</taxon>
        <taxon>Oiketicinae</taxon>
        <taxon>Eumeta</taxon>
    </lineage>
</organism>
<comment type="caution">
    <text evidence="2">The sequence shown here is derived from an EMBL/GenBank/DDBJ whole genome shotgun (WGS) entry which is preliminary data.</text>
</comment>
<dbReference type="AlphaFoldDB" id="A0A4C1XJH3"/>
<protein>
    <submittedName>
        <fullName evidence="2">Uncharacterized protein</fullName>
    </submittedName>
</protein>
<dbReference type="EMBL" id="BGZK01000860">
    <property type="protein sequence ID" value="GBP63142.1"/>
    <property type="molecule type" value="Genomic_DNA"/>
</dbReference>
<proteinExistence type="predicted"/>
<keyword evidence="3" id="KW-1185">Reference proteome</keyword>
<name>A0A4C1XJH3_EUMVA</name>
<feature type="region of interest" description="Disordered" evidence="1">
    <location>
        <begin position="1"/>
        <end position="25"/>
    </location>
</feature>
<evidence type="ECO:0000313" key="3">
    <source>
        <dbReference type="Proteomes" id="UP000299102"/>
    </source>
</evidence>
<gene>
    <name evidence="2" type="ORF">EVAR_50073_1</name>
</gene>
<evidence type="ECO:0000313" key="2">
    <source>
        <dbReference type="EMBL" id="GBP63142.1"/>
    </source>
</evidence>
<dbReference type="Proteomes" id="UP000299102">
    <property type="component" value="Unassembled WGS sequence"/>
</dbReference>
<accession>A0A4C1XJH3</accession>
<evidence type="ECO:0000256" key="1">
    <source>
        <dbReference type="SAM" id="MobiDB-lite"/>
    </source>
</evidence>
<sequence>MREERRVRRGGRATSREASSHPLGGPLRFSCSPYTFYARSWGTVWGEPRLARVAPRTPCRFLSDHVHVLMTSLIKKRLNLTLWADSTEAL</sequence>